<accession>A0AAD8U6G1</accession>
<dbReference type="EMBL" id="JAHMHS010000197">
    <property type="protein sequence ID" value="KAK1708394.1"/>
    <property type="molecule type" value="Genomic_DNA"/>
</dbReference>
<dbReference type="RefSeq" id="XP_060358272.1">
    <property type="nucleotide sequence ID" value="XM_060509599.1"/>
</dbReference>
<gene>
    <name evidence="1" type="ORF">BDZ83DRAFT_642263</name>
</gene>
<protein>
    <submittedName>
        <fullName evidence="1">Uncharacterized protein</fullName>
    </submittedName>
</protein>
<evidence type="ECO:0000313" key="1">
    <source>
        <dbReference type="EMBL" id="KAK1708394.1"/>
    </source>
</evidence>
<name>A0AAD8U6G1_GLOAC</name>
<keyword evidence="2" id="KW-1185">Reference proteome</keyword>
<dbReference type="GeneID" id="85393498"/>
<evidence type="ECO:0000313" key="2">
    <source>
        <dbReference type="Proteomes" id="UP001244207"/>
    </source>
</evidence>
<comment type="caution">
    <text evidence="1">The sequence shown here is derived from an EMBL/GenBank/DDBJ whole genome shotgun (WGS) entry which is preliminary data.</text>
</comment>
<proteinExistence type="predicted"/>
<dbReference type="Proteomes" id="UP001244207">
    <property type="component" value="Unassembled WGS sequence"/>
</dbReference>
<dbReference type="AlphaFoldDB" id="A0AAD8U6G1"/>
<organism evidence="1 2">
    <name type="scientific">Glomerella acutata</name>
    <name type="common">Colletotrichum acutatum</name>
    <dbReference type="NCBI Taxonomy" id="27357"/>
    <lineage>
        <taxon>Eukaryota</taxon>
        <taxon>Fungi</taxon>
        <taxon>Dikarya</taxon>
        <taxon>Ascomycota</taxon>
        <taxon>Pezizomycotina</taxon>
        <taxon>Sordariomycetes</taxon>
        <taxon>Hypocreomycetidae</taxon>
        <taxon>Glomerellales</taxon>
        <taxon>Glomerellaceae</taxon>
        <taxon>Colletotrichum</taxon>
        <taxon>Colletotrichum acutatum species complex</taxon>
    </lineage>
</organism>
<sequence length="390" mass="43983">MSVDGGSLSNLLNLQFWLSTMPQLAHSIEQVWFTFEKLDGEISAKEKAHFELLCTKAEVTNGQPRRINHSHIWESPIYPVEAQISIAIGHLLLALPSVKQVGFDKKLFLKVMDGPNFQSLPLMRAPSLNLVEESESPVSLSWQTILTLCQLPVEHLLIHGKINFDVNRTRGQIQDLDNVKDITFDEVIMEGKGTGIPQAPKLEAVRYLSPQAQGGNDAFFQFKTIFDSLTLDTSSLKMLCLSFPNMPDSRVQYELSSMLEKLENLKDLWIDLRSGKQKKPADGQNEFLKYVQSEEFIMKLPKSLIYLSLTGDFSDIDFTIHLAANSLKDLNGFGISVPDPNSIFAYNRLKLKHSQRLNVFSHKFGGAPVDTSAWDEMKGWKLTNPAWKLS</sequence>
<reference evidence="1" key="1">
    <citation type="submission" date="2021-12" db="EMBL/GenBank/DDBJ databases">
        <title>Comparative genomics, transcriptomics and evolutionary studies reveal genomic signatures of adaptation to plant cell wall in hemibiotrophic fungi.</title>
        <authorList>
            <consortium name="DOE Joint Genome Institute"/>
            <person name="Baroncelli R."/>
            <person name="Diaz J.F."/>
            <person name="Benocci T."/>
            <person name="Peng M."/>
            <person name="Battaglia E."/>
            <person name="Haridas S."/>
            <person name="Andreopoulos W."/>
            <person name="Labutti K."/>
            <person name="Pangilinan J."/>
            <person name="Floch G.L."/>
            <person name="Makela M.R."/>
            <person name="Henrissat B."/>
            <person name="Grigoriev I.V."/>
            <person name="Crouch J.A."/>
            <person name="De Vries R.P."/>
            <person name="Sukno S.A."/>
            <person name="Thon M.R."/>
        </authorList>
    </citation>
    <scope>NUCLEOTIDE SEQUENCE</scope>
    <source>
        <strain evidence="1">CBS 112980</strain>
    </source>
</reference>